<keyword evidence="2" id="KW-0812">Transmembrane</keyword>
<feature type="transmembrane region" description="Helical" evidence="2">
    <location>
        <begin position="125"/>
        <end position="143"/>
    </location>
</feature>
<feature type="region of interest" description="Disordered" evidence="1">
    <location>
        <begin position="424"/>
        <end position="454"/>
    </location>
</feature>
<keyword evidence="2" id="KW-0472">Membrane</keyword>
<feature type="region of interest" description="Disordered" evidence="1">
    <location>
        <begin position="272"/>
        <end position="292"/>
    </location>
</feature>
<name>A0ABR2P7P7_9ROSI</name>
<dbReference type="EMBL" id="JBBPBN010000077">
    <property type="protein sequence ID" value="KAK8984475.1"/>
    <property type="molecule type" value="Genomic_DNA"/>
</dbReference>
<comment type="caution">
    <text evidence="3">The sequence shown here is derived from an EMBL/GenBank/DDBJ whole genome shotgun (WGS) entry which is preliminary data.</text>
</comment>
<feature type="compositionally biased region" description="Basic and acidic residues" evidence="1">
    <location>
        <begin position="276"/>
        <end position="285"/>
    </location>
</feature>
<protein>
    <submittedName>
        <fullName evidence="3">Uncharacterized protein</fullName>
    </submittedName>
</protein>
<evidence type="ECO:0000313" key="4">
    <source>
        <dbReference type="Proteomes" id="UP001396334"/>
    </source>
</evidence>
<dbReference type="InterPro" id="IPR011990">
    <property type="entry name" value="TPR-like_helical_dom_sf"/>
</dbReference>
<keyword evidence="4" id="KW-1185">Reference proteome</keyword>
<keyword evidence="2" id="KW-1133">Transmembrane helix</keyword>
<gene>
    <name evidence="3" type="ORF">V6N11_047697</name>
</gene>
<organism evidence="3 4">
    <name type="scientific">Hibiscus sabdariffa</name>
    <name type="common">roselle</name>
    <dbReference type="NCBI Taxonomy" id="183260"/>
    <lineage>
        <taxon>Eukaryota</taxon>
        <taxon>Viridiplantae</taxon>
        <taxon>Streptophyta</taxon>
        <taxon>Embryophyta</taxon>
        <taxon>Tracheophyta</taxon>
        <taxon>Spermatophyta</taxon>
        <taxon>Magnoliopsida</taxon>
        <taxon>eudicotyledons</taxon>
        <taxon>Gunneridae</taxon>
        <taxon>Pentapetalae</taxon>
        <taxon>rosids</taxon>
        <taxon>malvids</taxon>
        <taxon>Malvales</taxon>
        <taxon>Malvaceae</taxon>
        <taxon>Malvoideae</taxon>
        <taxon>Hibiscus</taxon>
    </lineage>
</organism>
<dbReference type="PANTHER" id="PTHR36888:SF2">
    <property type="entry name" value="TETRATRICOPEPTIDE REPEAT (TPR)-LIKE SUPERFAMILY PROTEIN"/>
    <property type="match status" value="1"/>
</dbReference>
<evidence type="ECO:0000256" key="2">
    <source>
        <dbReference type="SAM" id="Phobius"/>
    </source>
</evidence>
<reference evidence="3 4" key="1">
    <citation type="journal article" date="2024" name="G3 (Bethesda)">
        <title>Genome assembly of Hibiscus sabdariffa L. provides insights into metabolisms of medicinal natural products.</title>
        <authorList>
            <person name="Kim T."/>
        </authorList>
    </citation>
    <scope>NUCLEOTIDE SEQUENCE [LARGE SCALE GENOMIC DNA]</scope>
    <source>
        <strain evidence="3">TK-2024</strain>
        <tissue evidence="3">Old leaves</tissue>
    </source>
</reference>
<dbReference type="Proteomes" id="UP001396334">
    <property type="component" value="Unassembled WGS sequence"/>
</dbReference>
<proteinExistence type="predicted"/>
<accession>A0ABR2P7P7</accession>
<sequence length="745" mass="84215">METLIFKTPIKFKISSSQISPPIFPFHFPSRQRIKFHRFSRRNCFQIGGSLNVTPAKASLSAEPSSYGGWDDFEPGTWSSNSGESVRLRDFLVSIGIYDKKHVFMFLSGLVCALAISRVRVSTIVLFPASILVFGIGFSFGFVKGGSFNELSSNKRRSKEENSGVYSEKLRNIVDFFDGFDVKVTNLKNNIQRAIDSNRINVADLENYANLVESMRLSASNARNVVEASMDSVGNSYKDNPKPSGRKKEAGDARFELLQFLGGMFGEKSVASKPNKVKDDVKPESVDTNLNNKIRGDVSLPVVEDRVFSSSNNGKRVSNQAFAQDSLNKSDLIQERDRIMDFDLENEKIRSDFLGGNAKRFVDSEEYNYESKRLQFTNTHDISFNSSHANERKGWKSDDNLLDSMDFSVRSEHMKTETSFIHEQLHHQSRSYRSSHNTEKRENEAYGKRQRYEDDSHLADRVTAAENEVISSSSSKFVDDLVFDKYLTEASDLLKEAKECMRGRQDEGRVEVILNRSATLLSHAIAMKPMSLLAVGQLGNTYLLHGELKLHVSRELRTLLTKNDPVTGGRPQQRVVNRLEQVSSRDEAVSLLVSACEECEELLVRAGRKYRLALSIDGDDVRSLYNWGLALSFRAQLIADIGPDAAYDADKLFLAAIDKFDAMMTRGNVHAPDALFRWGAILQQRSRLRPSNSKEKMRLLLQAKRLYEDALHMDSKNLQVRDALSSCISELKYRYSNIQFLLAVD</sequence>
<evidence type="ECO:0000313" key="3">
    <source>
        <dbReference type="EMBL" id="KAK8984475.1"/>
    </source>
</evidence>
<dbReference type="SUPFAM" id="SSF48452">
    <property type="entry name" value="TPR-like"/>
    <property type="match status" value="1"/>
</dbReference>
<feature type="compositionally biased region" description="Basic and acidic residues" evidence="1">
    <location>
        <begin position="436"/>
        <end position="454"/>
    </location>
</feature>
<evidence type="ECO:0000256" key="1">
    <source>
        <dbReference type="SAM" id="MobiDB-lite"/>
    </source>
</evidence>
<dbReference type="Gene3D" id="1.25.40.10">
    <property type="entry name" value="Tetratricopeptide repeat domain"/>
    <property type="match status" value="1"/>
</dbReference>
<dbReference type="PANTHER" id="PTHR36888">
    <property type="entry name" value="TETRATRICOPEPTIDE-LIKE HELICAL DOMAIN-CONTAINING PROTEIN-RELATED"/>
    <property type="match status" value="1"/>
</dbReference>